<sequence>MFLTPCAYLLCCQVVQCTMLHIITTSCSYLGRYRRNPNPLTVPEPSDIHATLPKARYSLFQARHTPALQQPCLFGILVSIFSFCDPESSFRLLLKRKRPCSPPAYLTWSVRSERDLRRRLTLATGYGEDRLTTN</sequence>
<dbReference type="AlphaFoldDB" id="A0A2T4BXT4"/>
<evidence type="ECO:0008006" key="4">
    <source>
        <dbReference type="Google" id="ProtNLM"/>
    </source>
</evidence>
<accession>A0A2T4BXT4</accession>
<organism evidence="2 3">
    <name type="scientific">Trichoderma longibrachiatum ATCC 18648</name>
    <dbReference type="NCBI Taxonomy" id="983965"/>
    <lineage>
        <taxon>Eukaryota</taxon>
        <taxon>Fungi</taxon>
        <taxon>Dikarya</taxon>
        <taxon>Ascomycota</taxon>
        <taxon>Pezizomycotina</taxon>
        <taxon>Sordariomycetes</taxon>
        <taxon>Hypocreomycetidae</taxon>
        <taxon>Hypocreales</taxon>
        <taxon>Hypocreaceae</taxon>
        <taxon>Trichoderma</taxon>
    </lineage>
</organism>
<evidence type="ECO:0000313" key="2">
    <source>
        <dbReference type="EMBL" id="PTB74082.1"/>
    </source>
</evidence>
<feature type="signal peptide" evidence="1">
    <location>
        <begin position="1"/>
        <end position="17"/>
    </location>
</feature>
<protein>
    <recommendedName>
        <fullName evidence="4">Secreted protein</fullName>
    </recommendedName>
</protein>
<dbReference type="Proteomes" id="UP000240760">
    <property type="component" value="Unassembled WGS sequence"/>
</dbReference>
<keyword evidence="3" id="KW-1185">Reference proteome</keyword>
<evidence type="ECO:0000313" key="3">
    <source>
        <dbReference type="Proteomes" id="UP000240760"/>
    </source>
</evidence>
<evidence type="ECO:0000256" key="1">
    <source>
        <dbReference type="SAM" id="SignalP"/>
    </source>
</evidence>
<name>A0A2T4BXT4_TRILO</name>
<gene>
    <name evidence="2" type="ORF">M440DRAFT_1058805</name>
</gene>
<dbReference type="EMBL" id="KZ679137">
    <property type="protein sequence ID" value="PTB74082.1"/>
    <property type="molecule type" value="Genomic_DNA"/>
</dbReference>
<reference evidence="2 3" key="1">
    <citation type="submission" date="2016-07" db="EMBL/GenBank/DDBJ databases">
        <title>Multiple horizontal gene transfer events from other fungi enriched the ability of initially mycotrophic Trichoderma (Ascomycota) to feed on dead plant biomass.</title>
        <authorList>
            <consortium name="DOE Joint Genome Institute"/>
            <person name="Aerts A."/>
            <person name="Atanasova L."/>
            <person name="Chenthamara K."/>
            <person name="Zhang J."/>
            <person name="Grujic M."/>
            <person name="Henrissat B."/>
            <person name="Kuo A."/>
            <person name="Salamov A."/>
            <person name="Lipzen A."/>
            <person name="Labutti K."/>
            <person name="Barry K."/>
            <person name="Miao Y."/>
            <person name="Rahimi M.J."/>
            <person name="Shen Q."/>
            <person name="Grigoriev I.V."/>
            <person name="Kubicek C.P."/>
            <person name="Druzhinina I.S."/>
        </authorList>
    </citation>
    <scope>NUCLEOTIDE SEQUENCE [LARGE SCALE GENOMIC DNA]</scope>
    <source>
        <strain evidence="2 3">ATCC 18648</strain>
    </source>
</reference>
<proteinExistence type="predicted"/>
<feature type="chain" id="PRO_5015531692" description="Secreted protein" evidence="1">
    <location>
        <begin position="18"/>
        <end position="134"/>
    </location>
</feature>
<keyword evidence="1" id="KW-0732">Signal</keyword>